<gene>
    <name evidence="1" type="ORF">PISMIDRAFT_17325</name>
</gene>
<evidence type="ECO:0000313" key="2">
    <source>
        <dbReference type="Proteomes" id="UP000054018"/>
    </source>
</evidence>
<dbReference type="HOGENOM" id="CLU_1907508_0_0_1"/>
<evidence type="ECO:0000313" key="1">
    <source>
        <dbReference type="EMBL" id="KIK14381.1"/>
    </source>
</evidence>
<sequence length="133" mass="15079">MSVVVNRNNPFGIAPPSRPFPVAFERELAIALEKVSTTELPMLEQHVRDIVHYMDGLYAEPRLHWRVIGLGGFPFSKVPSAFHFVPTIAIEAAWNSIDVDLDNCFDLLHKPLSWATLNLAFHGFFVNFYPKIS</sequence>
<organism evidence="1 2">
    <name type="scientific">Pisolithus microcarpus 441</name>
    <dbReference type="NCBI Taxonomy" id="765257"/>
    <lineage>
        <taxon>Eukaryota</taxon>
        <taxon>Fungi</taxon>
        <taxon>Dikarya</taxon>
        <taxon>Basidiomycota</taxon>
        <taxon>Agaricomycotina</taxon>
        <taxon>Agaricomycetes</taxon>
        <taxon>Agaricomycetidae</taxon>
        <taxon>Boletales</taxon>
        <taxon>Sclerodermatineae</taxon>
        <taxon>Pisolithaceae</taxon>
        <taxon>Pisolithus</taxon>
    </lineage>
</organism>
<protein>
    <submittedName>
        <fullName evidence="1">Uncharacterized protein</fullName>
    </submittedName>
</protein>
<keyword evidence="2" id="KW-1185">Reference proteome</keyword>
<reference evidence="1 2" key="1">
    <citation type="submission" date="2014-04" db="EMBL/GenBank/DDBJ databases">
        <authorList>
            <consortium name="DOE Joint Genome Institute"/>
            <person name="Kuo A."/>
            <person name="Kohler A."/>
            <person name="Costa M.D."/>
            <person name="Nagy L.G."/>
            <person name="Floudas D."/>
            <person name="Copeland A."/>
            <person name="Barry K.W."/>
            <person name="Cichocki N."/>
            <person name="Veneault-Fourrey C."/>
            <person name="LaButti K."/>
            <person name="Lindquist E.A."/>
            <person name="Lipzen A."/>
            <person name="Lundell T."/>
            <person name="Morin E."/>
            <person name="Murat C."/>
            <person name="Sun H."/>
            <person name="Tunlid A."/>
            <person name="Henrissat B."/>
            <person name="Grigoriev I.V."/>
            <person name="Hibbett D.S."/>
            <person name="Martin F."/>
            <person name="Nordberg H.P."/>
            <person name="Cantor M.N."/>
            <person name="Hua S.X."/>
        </authorList>
    </citation>
    <scope>NUCLEOTIDE SEQUENCE [LARGE SCALE GENOMIC DNA]</scope>
    <source>
        <strain evidence="1 2">441</strain>
    </source>
</reference>
<name>A0A0C9YCA6_9AGAM</name>
<dbReference type="Proteomes" id="UP000054018">
    <property type="component" value="Unassembled WGS sequence"/>
</dbReference>
<dbReference type="AlphaFoldDB" id="A0A0C9YCA6"/>
<reference evidence="2" key="2">
    <citation type="submission" date="2015-01" db="EMBL/GenBank/DDBJ databases">
        <title>Evolutionary Origins and Diversification of the Mycorrhizal Mutualists.</title>
        <authorList>
            <consortium name="DOE Joint Genome Institute"/>
            <consortium name="Mycorrhizal Genomics Consortium"/>
            <person name="Kohler A."/>
            <person name="Kuo A."/>
            <person name="Nagy L.G."/>
            <person name="Floudas D."/>
            <person name="Copeland A."/>
            <person name="Barry K.W."/>
            <person name="Cichocki N."/>
            <person name="Veneault-Fourrey C."/>
            <person name="LaButti K."/>
            <person name="Lindquist E.A."/>
            <person name="Lipzen A."/>
            <person name="Lundell T."/>
            <person name="Morin E."/>
            <person name="Murat C."/>
            <person name="Riley R."/>
            <person name="Ohm R."/>
            <person name="Sun H."/>
            <person name="Tunlid A."/>
            <person name="Henrissat B."/>
            <person name="Grigoriev I.V."/>
            <person name="Hibbett D.S."/>
            <person name="Martin F."/>
        </authorList>
    </citation>
    <scope>NUCLEOTIDE SEQUENCE [LARGE SCALE GENOMIC DNA]</scope>
    <source>
        <strain evidence="2">441</strain>
    </source>
</reference>
<accession>A0A0C9YCA6</accession>
<dbReference type="EMBL" id="KN833941">
    <property type="protein sequence ID" value="KIK14381.1"/>
    <property type="molecule type" value="Genomic_DNA"/>
</dbReference>
<proteinExistence type="predicted"/>